<dbReference type="Proteomes" id="UP001500325">
    <property type="component" value="Unassembled WGS sequence"/>
</dbReference>
<dbReference type="RefSeq" id="WP_345382918.1">
    <property type="nucleotide sequence ID" value="NZ_BAABIC010000017.1"/>
</dbReference>
<dbReference type="SUPFAM" id="SSF48498">
    <property type="entry name" value="Tetracyclin repressor-like, C-terminal domain"/>
    <property type="match status" value="1"/>
</dbReference>
<dbReference type="PROSITE" id="PS50977">
    <property type="entry name" value="HTH_TETR_2"/>
    <property type="match status" value="1"/>
</dbReference>
<comment type="caution">
    <text evidence="6">The sequence shown here is derived from an EMBL/GenBank/DDBJ whole genome shotgun (WGS) entry which is preliminary data.</text>
</comment>
<dbReference type="InterPro" id="IPR050109">
    <property type="entry name" value="HTH-type_TetR-like_transc_reg"/>
</dbReference>
<reference evidence="7" key="1">
    <citation type="journal article" date="2019" name="Int. J. Syst. Evol. Microbiol.">
        <title>The Global Catalogue of Microorganisms (GCM) 10K type strain sequencing project: providing services to taxonomists for standard genome sequencing and annotation.</title>
        <authorList>
            <consortium name="The Broad Institute Genomics Platform"/>
            <consortium name="The Broad Institute Genome Sequencing Center for Infectious Disease"/>
            <person name="Wu L."/>
            <person name="Ma J."/>
        </authorList>
    </citation>
    <scope>NUCLEOTIDE SEQUENCE [LARGE SCALE GENOMIC DNA]</scope>
    <source>
        <strain evidence="7">JCM 18055</strain>
    </source>
</reference>
<keyword evidence="1" id="KW-0805">Transcription regulation</keyword>
<dbReference type="InterPro" id="IPR009057">
    <property type="entry name" value="Homeodomain-like_sf"/>
</dbReference>
<proteinExistence type="predicted"/>
<keyword evidence="3" id="KW-0804">Transcription</keyword>
<dbReference type="PANTHER" id="PTHR30055:SF174">
    <property type="entry name" value="TRANSCRIPTIONAL REGULATORY PROTEIN (PROBABLY TETR-FAMILY)-RELATED"/>
    <property type="match status" value="1"/>
</dbReference>
<evidence type="ECO:0000313" key="7">
    <source>
        <dbReference type="Proteomes" id="UP001500325"/>
    </source>
</evidence>
<evidence type="ECO:0000259" key="5">
    <source>
        <dbReference type="PROSITE" id="PS50977"/>
    </source>
</evidence>
<evidence type="ECO:0000256" key="2">
    <source>
        <dbReference type="ARBA" id="ARBA00023125"/>
    </source>
</evidence>
<accession>A0ABP8X9K2</accession>
<dbReference type="Pfam" id="PF00440">
    <property type="entry name" value="TetR_N"/>
    <property type="match status" value="1"/>
</dbReference>
<dbReference type="Pfam" id="PF21943">
    <property type="entry name" value="TetR_C_46"/>
    <property type="match status" value="1"/>
</dbReference>
<feature type="domain" description="HTH tetR-type" evidence="5">
    <location>
        <begin position="10"/>
        <end position="70"/>
    </location>
</feature>
<evidence type="ECO:0000256" key="1">
    <source>
        <dbReference type="ARBA" id="ARBA00023015"/>
    </source>
</evidence>
<dbReference type="PANTHER" id="PTHR30055">
    <property type="entry name" value="HTH-TYPE TRANSCRIPTIONAL REGULATOR RUTR"/>
    <property type="match status" value="1"/>
</dbReference>
<feature type="DNA-binding region" description="H-T-H motif" evidence="4">
    <location>
        <begin position="33"/>
        <end position="52"/>
    </location>
</feature>
<keyword evidence="2 4" id="KW-0238">DNA-binding</keyword>
<evidence type="ECO:0000313" key="6">
    <source>
        <dbReference type="EMBL" id="GAA4702535.1"/>
    </source>
</evidence>
<evidence type="ECO:0000256" key="4">
    <source>
        <dbReference type="PROSITE-ProRule" id="PRU00335"/>
    </source>
</evidence>
<sequence>MAQRVRLDVGTRREQLLAAGVALFGARPYAEVEIADIARAAGVSRGLLYHYFPDKRSFFAAVVARQVEELARATRTDPADPPRARLRAGVDAYFDFIEAHPQWYRSLYRSTANADDVVRSLLDQAHSNQARYILSLFPGLDPTPARRLAVRSWIALLASAGVGWLEGVDASRDEVREMCCVALLAALGIDV</sequence>
<dbReference type="Gene3D" id="1.10.357.10">
    <property type="entry name" value="Tetracycline Repressor, domain 2"/>
    <property type="match status" value="1"/>
</dbReference>
<dbReference type="PRINTS" id="PR00455">
    <property type="entry name" value="HTHTETR"/>
</dbReference>
<gene>
    <name evidence="6" type="ORF">GCM10023215_47280</name>
</gene>
<dbReference type="SUPFAM" id="SSF46689">
    <property type="entry name" value="Homeodomain-like"/>
    <property type="match status" value="1"/>
</dbReference>
<dbReference type="EMBL" id="BAABIC010000017">
    <property type="protein sequence ID" value="GAA4702535.1"/>
    <property type="molecule type" value="Genomic_DNA"/>
</dbReference>
<protein>
    <submittedName>
        <fullName evidence="6">TetR/AcrR family transcriptional regulator</fullName>
    </submittedName>
</protein>
<dbReference type="InterPro" id="IPR054129">
    <property type="entry name" value="DesT_TetR_C"/>
</dbReference>
<name>A0ABP8X9K2_9PSEU</name>
<dbReference type="InterPro" id="IPR001647">
    <property type="entry name" value="HTH_TetR"/>
</dbReference>
<organism evidence="6 7">
    <name type="scientific">Pseudonocardia yuanmonensis</name>
    <dbReference type="NCBI Taxonomy" id="1095914"/>
    <lineage>
        <taxon>Bacteria</taxon>
        <taxon>Bacillati</taxon>
        <taxon>Actinomycetota</taxon>
        <taxon>Actinomycetes</taxon>
        <taxon>Pseudonocardiales</taxon>
        <taxon>Pseudonocardiaceae</taxon>
        <taxon>Pseudonocardia</taxon>
    </lineage>
</organism>
<dbReference type="InterPro" id="IPR036271">
    <property type="entry name" value="Tet_transcr_reg_TetR-rel_C_sf"/>
</dbReference>
<keyword evidence="7" id="KW-1185">Reference proteome</keyword>
<evidence type="ECO:0000256" key="3">
    <source>
        <dbReference type="ARBA" id="ARBA00023163"/>
    </source>
</evidence>